<gene>
    <name evidence="16" type="ORF">EV659_109154</name>
</gene>
<evidence type="ECO:0000256" key="11">
    <source>
        <dbReference type="PROSITE-ProRule" id="PRU01360"/>
    </source>
</evidence>
<dbReference type="Gene3D" id="2.40.170.20">
    <property type="entry name" value="TonB-dependent receptor, beta-barrel domain"/>
    <property type="match status" value="1"/>
</dbReference>
<dbReference type="OrthoDB" id="9760333at2"/>
<keyword evidence="6" id="KW-0408">Iron</keyword>
<dbReference type="RefSeq" id="WP_132709138.1">
    <property type="nucleotide sequence ID" value="NZ_JACIGF010000009.1"/>
</dbReference>
<dbReference type="PANTHER" id="PTHR32552">
    <property type="entry name" value="FERRICHROME IRON RECEPTOR-RELATED"/>
    <property type="match status" value="1"/>
</dbReference>
<feature type="signal peptide" evidence="13">
    <location>
        <begin position="1"/>
        <end position="20"/>
    </location>
</feature>
<evidence type="ECO:0000256" key="1">
    <source>
        <dbReference type="ARBA" id="ARBA00004571"/>
    </source>
</evidence>
<evidence type="ECO:0000256" key="2">
    <source>
        <dbReference type="ARBA" id="ARBA00022448"/>
    </source>
</evidence>
<evidence type="ECO:0000259" key="14">
    <source>
        <dbReference type="Pfam" id="PF00593"/>
    </source>
</evidence>
<keyword evidence="4" id="KW-0410">Iron transport</keyword>
<feature type="chain" id="PRO_5020259563" evidence="13">
    <location>
        <begin position="21"/>
        <end position="715"/>
    </location>
</feature>
<evidence type="ECO:0000256" key="13">
    <source>
        <dbReference type="SAM" id="SignalP"/>
    </source>
</evidence>
<dbReference type="GO" id="GO:0006826">
    <property type="term" value="P:iron ion transport"/>
    <property type="evidence" value="ECO:0007669"/>
    <property type="project" value="UniProtKB-KW"/>
</dbReference>
<dbReference type="Proteomes" id="UP000295399">
    <property type="component" value="Unassembled WGS sequence"/>
</dbReference>
<comment type="similarity">
    <text evidence="11 12">Belongs to the TonB-dependent receptor family.</text>
</comment>
<keyword evidence="17" id="KW-1185">Reference proteome</keyword>
<keyword evidence="3 11" id="KW-1134">Transmembrane beta strand</keyword>
<evidence type="ECO:0000256" key="7">
    <source>
        <dbReference type="ARBA" id="ARBA00023065"/>
    </source>
</evidence>
<keyword evidence="7" id="KW-0406">Ion transport</keyword>
<comment type="subcellular location">
    <subcellularLocation>
        <location evidence="1 11">Cell outer membrane</location>
        <topology evidence="1 11">Multi-pass membrane protein</topology>
    </subcellularLocation>
</comment>
<dbReference type="InParanoid" id="A0A4R2PBZ2"/>
<evidence type="ECO:0000256" key="5">
    <source>
        <dbReference type="ARBA" id="ARBA00022692"/>
    </source>
</evidence>
<dbReference type="InterPro" id="IPR036942">
    <property type="entry name" value="Beta-barrel_TonB_sf"/>
</dbReference>
<dbReference type="AlphaFoldDB" id="A0A4R2PBZ2"/>
<comment type="caution">
    <text evidence="16">The sequence shown here is derived from an EMBL/GenBank/DDBJ whole genome shotgun (WGS) entry which is preliminary data.</text>
</comment>
<keyword evidence="9 11" id="KW-0472">Membrane</keyword>
<keyword evidence="2 11" id="KW-0813">Transport</keyword>
<evidence type="ECO:0000256" key="8">
    <source>
        <dbReference type="ARBA" id="ARBA00023077"/>
    </source>
</evidence>
<reference evidence="16 17" key="1">
    <citation type="submission" date="2019-03" db="EMBL/GenBank/DDBJ databases">
        <title>Genomic Encyclopedia of Type Strains, Phase IV (KMG-IV): sequencing the most valuable type-strain genomes for metagenomic binning, comparative biology and taxonomic classification.</title>
        <authorList>
            <person name="Goeker M."/>
        </authorList>
    </citation>
    <scope>NUCLEOTIDE SEQUENCE [LARGE SCALE GENOMIC DNA]</scope>
    <source>
        <strain evidence="16 17">DSM 2132</strain>
    </source>
</reference>
<feature type="domain" description="TonB-dependent receptor-like beta-barrel" evidence="14">
    <location>
        <begin position="249"/>
        <end position="683"/>
    </location>
</feature>
<evidence type="ECO:0000256" key="3">
    <source>
        <dbReference type="ARBA" id="ARBA00022452"/>
    </source>
</evidence>
<evidence type="ECO:0000256" key="6">
    <source>
        <dbReference type="ARBA" id="ARBA00023004"/>
    </source>
</evidence>
<dbReference type="InterPro" id="IPR000531">
    <property type="entry name" value="Beta-barrel_TonB"/>
</dbReference>
<keyword evidence="16" id="KW-0675">Receptor</keyword>
<evidence type="ECO:0000256" key="9">
    <source>
        <dbReference type="ARBA" id="ARBA00023136"/>
    </source>
</evidence>
<keyword evidence="8 12" id="KW-0798">TonB box</keyword>
<evidence type="ECO:0000256" key="4">
    <source>
        <dbReference type="ARBA" id="ARBA00022496"/>
    </source>
</evidence>
<accession>A0A4R2PBZ2</accession>
<dbReference type="InterPro" id="IPR039426">
    <property type="entry name" value="TonB-dep_rcpt-like"/>
</dbReference>
<evidence type="ECO:0000313" key="17">
    <source>
        <dbReference type="Proteomes" id="UP000295399"/>
    </source>
</evidence>
<dbReference type="GO" id="GO:0009279">
    <property type="term" value="C:cell outer membrane"/>
    <property type="evidence" value="ECO:0007669"/>
    <property type="project" value="UniProtKB-SubCell"/>
</dbReference>
<dbReference type="SUPFAM" id="SSF56935">
    <property type="entry name" value="Porins"/>
    <property type="match status" value="1"/>
</dbReference>
<name>A0A4R2PBZ2_RHOSA</name>
<keyword evidence="10 11" id="KW-0998">Cell outer membrane</keyword>
<keyword evidence="5 11" id="KW-0812">Transmembrane</keyword>
<proteinExistence type="inferred from homology"/>
<evidence type="ECO:0000313" key="16">
    <source>
        <dbReference type="EMBL" id="TCP32659.1"/>
    </source>
</evidence>
<protein>
    <submittedName>
        <fullName evidence="16">Iron complex outermembrane receptor protein</fullName>
    </submittedName>
</protein>
<dbReference type="EMBL" id="SLXO01000009">
    <property type="protein sequence ID" value="TCP32659.1"/>
    <property type="molecule type" value="Genomic_DNA"/>
</dbReference>
<evidence type="ECO:0000256" key="10">
    <source>
        <dbReference type="ARBA" id="ARBA00023237"/>
    </source>
</evidence>
<dbReference type="InterPro" id="IPR012910">
    <property type="entry name" value="Plug_dom"/>
</dbReference>
<evidence type="ECO:0000256" key="12">
    <source>
        <dbReference type="RuleBase" id="RU003357"/>
    </source>
</evidence>
<dbReference type="Pfam" id="PF07715">
    <property type="entry name" value="Plug"/>
    <property type="match status" value="1"/>
</dbReference>
<dbReference type="PROSITE" id="PS52016">
    <property type="entry name" value="TONB_DEPENDENT_REC_3"/>
    <property type="match status" value="1"/>
</dbReference>
<keyword evidence="13" id="KW-0732">Signal</keyword>
<evidence type="ECO:0000259" key="15">
    <source>
        <dbReference type="Pfam" id="PF07715"/>
    </source>
</evidence>
<organism evidence="16 17">
    <name type="scientific">Rhodothalassium salexigens DSM 2132</name>
    <dbReference type="NCBI Taxonomy" id="1188247"/>
    <lineage>
        <taxon>Bacteria</taxon>
        <taxon>Pseudomonadati</taxon>
        <taxon>Pseudomonadota</taxon>
        <taxon>Alphaproteobacteria</taxon>
        <taxon>Rhodothalassiales</taxon>
        <taxon>Rhodothalassiaceae</taxon>
        <taxon>Rhodothalassium</taxon>
    </lineage>
</organism>
<feature type="domain" description="TonB-dependent receptor plug" evidence="15">
    <location>
        <begin position="60"/>
        <end position="165"/>
    </location>
</feature>
<dbReference type="PANTHER" id="PTHR32552:SF81">
    <property type="entry name" value="TONB-DEPENDENT OUTER MEMBRANE RECEPTOR"/>
    <property type="match status" value="1"/>
</dbReference>
<sequence>MRSYKMAVARLWATTKTALATTVLALPAQAQTEPDRSADADTGRIIEEIIVTGEKRARSLQDVPSSISVVTDRDLDLLPGRSLADAVTIVPNVTAQNQGGRTGTYFYTRGIGRSELNFPIVSVNVNGVALPDPSFFGLDIDAAEQVEFLRGPQGTLYGQNTLGGVVNISLKEPGDELAGSVDVLAGERGYRESAVRLEGPLWGDRLRAAGTFLWNDVDGFIRNTTTGKPQNNERTFGGSLFVVAEPTDNLQIDVNYFVQDRNDGLAQFPQADDLFVITNNAPTEEDAQSHILGLKLVYDLGHMRLESQTGFSQIDRFTQNDLDFSAASVATSTADSDIRQWTQEFRLVSQNSGPLNYIVGLYGLSLQNDFDVYINDLVDAGMVGTPTSINDLVRFDDKALAVFGQANYVLGDWELTAGLRYQHERVETDNTNTLFAWPRTASAPPLAPVTAVNGKQTYNKLLPRLAATYAVTDDVKLYGSISRGFRAGGFNNTVLTAERLGITGLPKSYGPEFTWNYEVGSKWRLPNGFGRIDVTAFYIDWSDLQAEQIAPGSLIDFRTNSAAATSVGAEIETRLYPTANWELGGSFGYANAEYDRFVEQLTGADLAGNQVAGGAKITWSVFTRFEDDDFFGRIGLAANVSANGASDRFFDVANQVPGDDYALVNARLGLTYENWEIFVFARNAFDETYIEFEFTGFGAFVNEPQLIGGGVEVTF</sequence>
<dbReference type="Pfam" id="PF00593">
    <property type="entry name" value="TonB_dep_Rec_b-barrel"/>
    <property type="match status" value="1"/>
</dbReference>